<organism evidence="1 2">
    <name type="scientific">Stenotrophomonas maltophilia</name>
    <name type="common">Pseudomonas maltophilia</name>
    <name type="synonym">Xanthomonas maltophilia</name>
    <dbReference type="NCBI Taxonomy" id="40324"/>
    <lineage>
        <taxon>Bacteria</taxon>
        <taxon>Pseudomonadati</taxon>
        <taxon>Pseudomonadota</taxon>
        <taxon>Gammaproteobacteria</taxon>
        <taxon>Lysobacterales</taxon>
        <taxon>Lysobacteraceae</taxon>
        <taxon>Stenotrophomonas</taxon>
        <taxon>Stenotrophomonas maltophilia group</taxon>
    </lineage>
</organism>
<protein>
    <submittedName>
        <fullName evidence="1">Uncharacterized protein</fullName>
    </submittedName>
</protein>
<dbReference type="PATRIC" id="fig|40324.63.peg.5663"/>
<sequence length="135" mass="14157">MNTDLNINTAAAGRFQIEAFKVDQNGDEVPGSRRIAADWFPNLITNSGLDRMGSVSDYLSYCIVGSGSSAPAPTDIALQARVASTSTKNADTNGAVASPRYGWRRIVYRFAAGVAAGISRRSASATATPLFSAGH</sequence>
<dbReference type="EMBL" id="JZRZ01000024">
    <property type="protein sequence ID" value="KKD56995.1"/>
    <property type="molecule type" value="Genomic_DNA"/>
</dbReference>
<reference evidence="1 2" key="1">
    <citation type="submission" date="2015-03" db="EMBL/GenBank/DDBJ databases">
        <title>Draft genome of Stenotrophomonas maltophila isolated from urine specimen.</title>
        <authorList>
            <person name="Murugan N."/>
            <person name="Malathi J."/>
            <person name="Umashankar V."/>
            <person name="Madhavan H."/>
        </authorList>
    </citation>
    <scope>NUCLEOTIDE SEQUENCE [LARGE SCALE GENOMIC DNA]</scope>
    <source>
        <strain evidence="1 2">JMNMN1</strain>
    </source>
</reference>
<dbReference type="Proteomes" id="UP000243478">
    <property type="component" value="Unassembled WGS sequence"/>
</dbReference>
<name>A0A0F5ZPT1_STEMA</name>
<gene>
    <name evidence="1" type="ORF">VM57_15320</name>
</gene>
<comment type="caution">
    <text evidence="1">The sequence shown here is derived from an EMBL/GenBank/DDBJ whole genome shotgun (WGS) entry which is preliminary data.</text>
</comment>
<evidence type="ECO:0000313" key="1">
    <source>
        <dbReference type="EMBL" id="KKD56995.1"/>
    </source>
</evidence>
<proteinExistence type="predicted"/>
<dbReference type="AlphaFoldDB" id="A0A0F5ZPT1"/>
<accession>A0A0F5ZPT1</accession>
<evidence type="ECO:0000313" key="2">
    <source>
        <dbReference type="Proteomes" id="UP000243478"/>
    </source>
</evidence>